<comment type="similarity">
    <text evidence="1">Belongs to the ATP-dependent AMP-binding enzyme family.</text>
</comment>
<name>F8QKS3_SERL3</name>
<proteinExistence type="inferred from homology"/>
<dbReference type="InterPro" id="IPR000873">
    <property type="entry name" value="AMP-dep_synth/lig_dom"/>
</dbReference>
<evidence type="ECO:0000313" key="4">
    <source>
        <dbReference type="EMBL" id="EGN91097.1"/>
    </source>
</evidence>
<dbReference type="AlphaFoldDB" id="F8QKS3"/>
<evidence type="ECO:0000313" key="5">
    <source>
        <dbReference type="Proteomes" id="UP000008063"/>
    </source>
</evidence>
<dbReference type="InterPro" id="IPR020845">
    <property type="entry name" value="AMP-binding_CS"/>
</dbReference>
<dbReference type="Proteomes" id="UP000008063">
    <property type="component" value="Unassembled WGS sequence"/>
</dbReference>
<dbReference type="PANTHER" id="PTHR43201">
    <property type="entry name" value="ACYL-COA SYNTHETASE"/>
    <property type="match status" value="1"/>
</dbReference>
<dbReference type="PROSITE" id="PS00455">
    <property type="entry name" value="AMP_BINDING"/>
    <property type="match status" value="1"/>
</dbReference>
<dbReference type="EMBL" id="GL946410">
    <property type="protein sequence ID" value="EGN91097.1"/>
    <property type="molecule type" value="Genomic_DNA"/>
</dbReference>
<dbReference type="Gene3D" id="3.40.50.980">
    <property type="match status" value="1"/>
</dbReference>
<evidence type="ECO:0000256" key="2">
    <source>
        <dbReference type="ARBA" id="ARBA00022598"/>
    </source>
</evidence>
<feature type="non-terminal residue" evidence="4">
    <location>
        <position position="1"/>
    </location>
</feature>
<dbReference type="GO" id="GO:0031956">
    <property type="term" value="F:medium-chain fatty acid-CoA ligase activity"/>
    <property type="evidence" value="ECO:0007669"/>
    <property type="project" value="TreeGrafter"/>
</dbReference>
<dbReference type="SUPFAM" id="SSF56801">
    <property type="entry name" value="Acetyl-CoA synthetase-like"/>
    <property type="match status" value="1"/>
</dbReference>
<gene>
    <name evidence="4" type="ORF">SERLA73DRAFT_19301</name>
</gene>
<reference evidence="5" key="1">
    <citation type="journal article" date="2011" name="Science">
        <title>The plant cell wall-decomposing machinery underlies the functional diversity of forest fungi.</title>
        <authorList>
            <person name="Eastwood D.C."/>
            <person name="Floudas D."/>
            <person name="Binder M."/>
            <person name="Majcherczyk A."/>
            <person name="Schneider P."/>
            <person name="Aerts A."/>
            <person name="Asiegbu F.O."/>
            <person name="Baker S.E."/>
            <person name="Barry K."/>
            <person name="Bendiksby M."/>
            <person name="Blumentritt M."/>
            <person name="Coutinho P.M."/>
            <person name="Cullen D."/>
            <person name="de Vries R.P."/>
            <person name="Gathman A."/>
            <person name="Goodell B."/>
            <person name="Henrissat B."/>
            <person name="Ihrmark K."/>
            <person name="Kauserud H."/>
            <person name="Kohler A."/>
            <person name="LaButti K."/>
            <person name="Lapidus A."/>
            <person name="Lavin J.L."/>
            <person name="Lee Y.-H."/>
            <person name="Lindquist E."/>
            <person name="Lilly W."/>
            <person name="Lucas S."/>
            <person name="Morin E."/>
            <person name="Murat C."/>
            <person name="Oguiza J.A."/>
            <person name="Park J."/>
            <person name="Pisabarro A.G."/>
            <person name="Riley R."/>
            <person name="Rosling A."/>
            <person name="Salamov A."/>
            <person name="Schmidt O."/>
            <person name="Schmutz J."/>
            <person name="Skrede I."/>
            <person name="Stenlid J."/>
            <person name="Wiebenga A."/>
            <person name="Xie X."/>
            <person name="Kuees U."/>
            <person name="Hibbett D.S."/>
            <person name="Hoffmeister D."/>
            <person name="Hoegberg N."/>
            <person name="Martin F."/>
            <person name="Grigoriev I.V."/>
            <person name="Watkinson S.C."/>
        </authorList>
    </citation>
    <scope>NUCLEOTIDE SEQUENCE [LARGE SCALE GENOMIC DNA]</scope>
    <source>
        <strain evidence="5">strain S7.3</strain>
    </source>
</reference>
<evidence type="ECO:0000259" key="3">
    <source>
        <dbReference type="Pfam" id="PF00501"/>
    </source>
</evidence>
<accession>F8QKS3</accession>
<feature type="non-terminal residue" evidence="4">
    <location>
        <position position="151"/>
    </location>
</feature>
<sequence>LFYTSGTTGRPKGAVLAHRNLLFCAHAYCTDIDYIDHRDTCFHAAPLSHGSGCWAVAFAARGGHNVIIPGSFDPERILTALPRHANVAMFAAPTMVTRLMTHPLAGSIDTRTLKTISYGGAPMYVADIKRAMAVFGPKFYQLYGQGESPMT</sequence>
<dbReference type="Pfam" id="PF00501">
    <property type="entry name" value="AMP-binding"/>
    <property type="match status" value="1"/>
</dbReference>
<dbReference type="HOGENOM" id="CLU_1735902_0_0_1"/>
<dbReference type="PANTHER" id="PTHR43201:SF5">
    <property type="entry name" value="MEDIUM-CHAIN ACYL-COA LIGASE ACSF2, MITOCHONDRIAL"/>
    <property type="match status" value="1"/>
</dbReference>
<evidence type="ECO:0000256" key="1">
    <source>
        <dbReference type="ARBA" id="ARBA00006432"/>
    </source>
</evidence>
<dbReference type="STRING" id="936435.F8QKS3"/>
<dbReference type="GO" id="GO:0006631">
    <property type="term" value="P:fatty acid metabolic process"/>
    <property type="evidence" value="ECO:0007669"/>
    <property type="project" value="TreeGrafter"/>
</dbReference>
<organism evidence="5">
    <name type="scientific">Serpula lacrymans var. lacrymans (strain S7.3)</name>
    <name type="common">Dry rot fungus</name>
    <dbReference type="NCBI Taxonomy" id="936435"/>
    <lineage>
        <taxon>Eukaryota</taxon>
        <taxon>Fungi</taxon>
        <taxon>Dikarya</taxon>
        <taxon>Basidiomycota</taxon>
        <taxon>Agaricomycotina</taxon>
        <taxon>Agaricomycetes</taxon>
        <taxon>Agaricomycetidae</taxon>
        <taxon>Boletales</taxon>
        <taxon>Coniophorineae</taxon>
        <taxon>Serpulaceae</taxon>
        <taxon>Serpula</taxon>
    </lineage>
</organism>
<protein>
    <recommendedName>
        <fullName evidence="3">AMP-dependent synthetase/ligase domain-containing protein</fullName>
    </recommendedName>
</protein>
<dbReference type="InParanoid" id="F8QKS3"/>
<keyword evidence="2" id="KW-0436">Ligase</keyword>
<keyword evidence="5" id="KW-1185">Reference proteome</keyword>
<feature type="domain" description="AMP-dependent synthetase/ligase" evidence="3">
    <location>
        <begin position="1"/>
        <end position="148"/>
    </location>
</feature>